<proteinExistence type="predicted"/>
<dbReference type="AlphaFoldDB" id="A0A645JI59"/>
<comment type="caution">
    <text evidence="1">The sequence shown here is derived from an EMBL/GenBank/DDBJ whole genome shotgun (WGS) entry which is preliminary data.</text>
</comment>
<accession>A0A645JI59</accession>
<evidence type="ECO:0000313" key="1">
    <source>
        <dbReference type="EMBL" id="MPN63116.1"/>
    </source>
</evidence>
<dbReference type="EMBL" id="VSSQ01142078">
    <property type="protein sequence ID" value="MPN63116.1"/>
    <property type="molecule type" value="Genomic_DNA"/>
</dbReference>
<sequence length="131" mass="14246">MQLGHGLLTYRSRIEDLASARITQSRMGHYAAHTDADIGLGHPFVDMHLDSTGCRSEMDQQGWVAEFGVHAGKALKQSRSDFLLDVAVGHLAVTAQGHHDHDVAIAHPDAIQARYDRFDQHIGAGEAAVVL</sequence>
<reference evidence="1" key="1">
    <citation type="submission" date="2019-08" db="EMBL/GenBank/DDBJ databases">
        <authorList>
            <person name="Kucharzyk K."/>
            <person name="Murdoch R.W."/>
            <person name="Higgins S."/>
            <person name="Loffler F."/>
        </authorList>
    </citation>
    <scope>NUCLEOTIDE SEQUENCE</scope>
</reference>
<protein>
    <submittedName>
        <fullName evidence="1">Uncharacterized protein</fullName>
    </submittedName>
</protein>
<gene>
    <name evidence="1" type="ORF">SDC9_210870</name>
</gene>
<name>A0A645JI59_9ZZZZ</name>
<organism evidence="1">
    <name type="scientific">bioreactor metagenome</name>
    <dbReference type="NCBI Taxonomy" id="1076179"/>
    <lineage>
        <taxon>unclassified sequences</taxon>
        <taxon>metagenomes</taxon>
        <taxon>ecological metagenomes</taxon>
    </lineage>
</organism>